<dbReference type="AlphaFoldDB" id="A0A2D2PZI6"/>
<dbReference type="SUPFAM" id="SSF46785">
    <property type="entry name" value="Winged helix' DNA-binding domain"/>
    <property type="match status" value="1"/>
</dbReference>
<keyword evidence="3" id="KW-1185">Reference proteome</keyword>
<reference evidence="2 3" key="1">
    <citation type="submission" date="2016-11" db="EMBL/GenBank/DDBJ databases">
        <title>Complete genome sequence of thermophilic cyanobacteria strain Synechococcus sp. PCC6715.</title>
        <authorList>
            <person name="Tang J."/>
            <person name="Daroch M."/>
            <person name="Liang Y."/>
            <person name="Jiang D."/>
            <person name="Shah M."/>
        </authorList>
    </citation>
    <scope>NUCLEOTIDE SEQUENCE [LARGE SCALE GENOMIC DNA]</scope>
    <source>
        <strain evidence="2 3">PCC 6715</strain>
    </source>
</reference>
<dbReference type="InterPro" id="IPR036388">
    <property type="entry name" value="WH-like_DNA-bd_sf"/>
</dbReference>
<dbReference type="RefSeq" id="WP_157768310.1">
    <property type="nucleotide sequence ID" value="NZ_CP018092.1"/>
</dbReference>
<evidence type="ECO:0000313" key="3">
    <source>
        <dbReference type="Proteomes" id="UP000231057"/>
    </source>
</evidence>
<dbReference type="OrthoDB" id="581549at2"/>
<dbReference type="PROSITE" id="PS51063">
    <property type="entry name" value="HTH_CRP_2"/>
    <property type="match status" value="1"/>
</dbReference>
<evidence type="ECO:0000313" key="2">
    <source>
        <dbReference type="EMBL" id="ATS17668.1"/>
    </source>
</evidence>
<dbReference type="EMBL" id="CP018092">
    <property type="protein sequence ID" value="ATS17668.1"/>
    <property type="molecule type" value="Genomic_DNA"/>
</dbReference>
<dbReference type="Proteomes" id="UP000231057">
    <property type="component" value="Chromosome"/>
</dbReference>
<name>A0A2D2PZI6_PARLV</name>
<gene>
    <name evidence="2" type="ORF">BRW62_01685</name>
</gene>
<dbReference type="GO" id="GO:0006355">
    <property type="term" value="P:regulation of DNA-templated transcription"/>
    <property type="evidence" value="ECO:0007669"/>
    <property type="project" value="InterPro"/>
</dbReference>
<protein>
    <recommendedName>
        <fullName evidence="1">HTH crp-type domain-containing protein</fullName>
    </recommendedName>
</protein>
<proteinExistence type="predicted"/>
<reference evidence="3" key="2">
    <citation type="journal article" date="2022" name="Front. Microbiol.">
        <title>Comparative Genomic Analysis Revealed Distinct Molecular Components and Organization of CO2-Concentrating Mechanism in Thermophilic Cyanobacteria.</title>
        <authorList>
            <person name="Tang J."/>
            <person name="Zhou H."/>
            <person name="Yao D."/>
            <person name="Riaz S."/>
            <person name="You D."/>
            <person name="Klepacz-Smolka A."/>
            <person name="Daroch M."/>
        </authorList>
    </citation>
    <scope>NUCLEOTIDE SEQUENCE [LARGE SCALE GENOMIC DNA]</scope>
    <source>
        <strain evidence="3">PCC 6715</strain>
    </source>
</reference>
<sequence>MLTLDLRTYADKTYRLHDLQPKASVPLQERCWLVQSGTVEINLVDSEGMLCFVGLATAGMAILGLPSICYEIEALQPSRLLSFSPAEVEQSSHLLRLLWEGQQCRQYYSDLLLRATHYPTALEQLHEVLVVLAQLLGIRTPAGVRLPLRLTHARLSHYTGISRVTVTRLLKELLQQQRLSWQRDRHLTLPASCVPSPPILPCSIALAPKGQH</sequence>
<dbReference type="InterPro" id="IPR036390">
    <property type="entry name" value="WH_DNA-bd_sf"/>
</dbReference>
<dbReference type="Pfam" id="PF13545">
    <property type="entry name" value="HTH_Crp_2"/>
    <property type="match status" value="1"/>
</dbReference>
<evidence type="ECO:0000259" key="1">
    <source>
        <dbReference type="PROSITE" id="PS51063"/>
    </source>
</evidence>
<accession>A0A2D2PZI6</accession>
<dbReference type="SMART" id="SM00419">
    <property type="entry name" value="HTH_CRP"/>
    <property type="match status" value="1"/>
</dbReference>
<dbReference type="Gene3D" id="1.10.10.10">
    <property type="entry name" value="Winged helix-like DNA-binding domain superfamily/Winged helix DNA-binding domain"/>
    <property type="match status" value="1"/>
</dbReference>
<dbReference type="GO" id="GO:0003677">
    <property type="term" value="F:DNA binding"/>
    <property type="evidence" value="ECO:0007669"/>
    <property type="project" value="InterPro"/>
</dbReference>
<dbReference type="KEGG" id="slw:BRW62_01685"/>
<feature type="domain" description="HTH crp-type" evidence="1">
    <location>
        <begin position="119"/>
        <end position="192"/>
    </location>
</feature>
<dbReference type="InterPro" id="IPR012318">
    <property type="entry name" value="HTH_CRP"/>
</dbReference>
<organism evidence="2 3">
    <name type="scientific">Parathermosynechococcus lividus PCC 6715</name>
    <dbReference type="NCBI Taxonomy" id="1917166"/>
    <lineage>
        <taxon>Bacteria</taxon>
        <taxon>Bacillati</taxon>
        <taxon>Cyanobacteriota</taxon>
        <taxon>Cyanophyceae</taxon>
        <taxon>Acaryochloridales</taxon>
        <taxon>Thermosynechococcaceae</taxon>
        <taxon>Parathermosynechococcus</taxon>
    </lineage>
</organism>